<organism evidence="2">
    <name type="scientific">Anopheles sinensis</name>
    <name type="common">Mosquito</name>
    <dbReference type="NCBI Taxonomy" id="74873"/>
    <lineage>
        <taxon>Eukaryota</taxon>
        <taxon>Metazoa</taxon>
        <taxon>Ecdysozoa</taxon>
        <taxon>Arthropoda</taxon>
        <taxon>Hexapoda</taxon>
        <taxon>Insecta</taxon>
        <taxon>Pterygota</taxon>
        <taxon>Neoptera</taxon>
        <taxon>Endopterygota</taxon>
        <taxon>Diptera</taxon>
        <taxon>Nematocera</taxon>
        <taxon>Culicoidea</taxon>
        <taxon>Culicidae</taxon>
        <taxon>Anophelinae</taxon>
        <taxon>Anopheles</taxon>
    </lineage>
</organism>
<accession>A0A084VPU2</accession>
<reference evidence="3" key="2">
    <citation type="submission" date="2020-05" db="UniProtKB">
        <authorList>
            <consortium name="EnsemblMetazoa"/>
        </authorList>
    </citation>
    <scope>IDENTIFICATION</scope>
</reference>
<keyword evidence="4" id="KW-1185">Reference proteome</keyword>
<dbReference type="VEuPathDB" id="VectorBase:ASIC007374"/>
<proteinExistence type="predicted"/>
<dbReference type="AlphaFoldDB" id="A0A084VPU2"/>
<protein>
    <submittedName>
        <fullName evidence="2 3">Uncharacterized protein</fullName>
    </submittedName>
</protein>
<feature type="region of interest" description="Disordered" evidence="1">
    <location>
        <begin position="58"/>
        <end position="80"/>
    </location>
</feature>
<dbReference type="Proteomes" id="UP000030765">
    <property type="component" value="Unassembled WGS sequence"/>
</dbReference>
<dbReference type="EMBL" id="KE524999">
    <property type="protein sequence ID" value="KFB39986.1"/>
    <property type="molecule type" value="Genomic_DNA"/>
</dbReference>
<evidence type="ECO:0000313" key="4">
    <source>
        <dbReference type="Proteomes" id="UP000030765"/>
    </source>
</evidence>
<dbReference type="EnsemblMetazoa" id="ASIC007374-RA">
    <property type="protein sequence ID" value="ASIC007374-PA"/>
    <property type="gene ID" value="ASIC007374"/>
</dbReference>
<reference evidence="2 4" key="1">
    <citation type="journal article" date="2014" name="BMC Genomics">
        <title>Genome sequence of Anopheles sinensis provides insight into genetics basis of mosquito competence for malaria parasites.</title>
        <authorList>
            <person name="Zhou D."/>
            <person name="Zhang D."/>
            <person name="Ding G."/>
            <person name="Shi L."/>
            <person name="Hou Q."/>
            <person name="Ye Y."/>
            <person name="Xu Y."/>
            <person name="Zhou H."/>
            <person name="Xiong C."/>
            <person name="Li S."/>
            <person name="Yu J."/>
            <person name="Hong S."/>
            <person name="Yu X."/>
            <person name="Zou P."/>
            <person name="Chen C."/>
            <person name="Chang X."/>
            <person name="Wang W."/>
            <person name="Lv Y."/>
            <person name="Sun Y."/>
            <person name="Ma L."/>
            <person name="Shen B."/>
            <person name="Zhu C."/>
        </authorList>
    </citation>
    <scope>NUCLEOTIDE SEQUENCE [LARGE SCALE GENOMIC DNA]</scope>
</reference>
<name>A0A084VPU2_ANOSI</name>
<evidence type="ECO:0000313" key="3">
    <source>
        <dbReference type="EnsemblMetazoa" id="ASIC007374-PA"/>
    </source>
</evidence>
<evidence type="ECO:0000256" key="1">
    <source>
        <dbReference type="SAM" id="MobiDB-lite"/>
    </source>
</evidence>
<sequence>MMPRRSFRCIFKRFLQQPHHHHHHIIMVMSSISASTAHQLYHLHMERQNFASLKSIRPRAKRHDSMMRHDARRRPTRAEAEEKKIVLGRAPNHHQPKVEPNTISGWTGTAGENGWWKAGKRSITNKQRFGRGREREFMQLIFHIVIITFG</sequence>
<gene>
    <name evidence="2" type="ORF">ZHAS_00007374</name>
</gene>
<evidence type="ECO:0000313" key="2">
    <source>
        <dbReference type="EMBL" id="KFB39986.1"/>
    </source>
</evidence>
<dbReference type="EMBL" id="ATLV01015034">
    <property type="status" value="NOT_ANNOTATED_CDS"/>
    <property type="molecule type" value="Genomic_DNA"/>
</dbReference>